<proteinExistence type="predicted"/>
<evidence type="ECO:0000256" key="1">
    <source>
        <dbReference type="SAM" id="MobiDB-lite"/>
    </source>
</evidence>
<evidence type="ECO:0000313" key="2">
    <source>
        <dbReference type="EMBL" id="KAF2903787.1"/>
    </source>
</evidence>
<feature type="compositionally biased region" description="Basic and acidic residues" evidence="1">
    <location>
        <begin position="35"/>
        <end position="50"/>
    </location>
</feature>
<sequence length="123" mass="13719">MSDTESSNSISPSGSLDSLTDILNNLNSDDEELEHDVNVREKSNDVDDKSQQTPPYHETTDCQGENNQIKSKNDENVVQATVNNNIENIDISDAQHAKLSKNHSVEYSEDGVIQQFLNHCNDD</sequence>
<evidence type="ECO:0000313" key="3">
    <source>
        <dbReference type="Proteomes" id="UP000801492"/>
    </source>
</evidence>
<protein>
    <submittedName>
        <fullName evidence="2">Uncharacterized protein</fullName>
    </submittedName>
</protein>
<feature type="compositionally biased region" description="Polar residues" evidence="1">
    <location>
        <begin position="61"/>
        <end position="74"/>
    </location>
</feature>
<dbReference type="AlphaFoldDB" id="A0A8K0DIC4"/>
<feature type="compositionally biased region" description="Polar residues" evidence="1">
    <location>
        <begin position="1"/>
        <end position="27"/>
    </location>
</feature>
<reference evidence="2" key="1">
    <citation type="submission" date="2019-08" db="EMBL/GenBank/DDBJ databases">
        <title>The genome of the North American firefly Photinus pyralis.</title>
        <authorList>
            <consortium name="Photinus pyralis genome working group"/>
            <person name="Fallon T.R."/>
            <person name="Sander Lower S.E."/>
            <person name="Weng J.-K."/>
        </authorList>
    </citation>
    <scope>NUCLEOTIDE SEQUENCE</scope>
    <source>
        <strain evidence="2">TRF0915ILg1</strain>
        <tissue evidence="2">Whole body</tissue>
    </source>
</reference>
<name>A0A8K0DIC4_IGNLU</name>
<organism evidence="2 3">
    <name type="scientific">Ignelater luminosus</name>
    <name type="common">Cucubano</name>
    <name type="synonym">Pyrophorus luminosus</name>
    <dbReference type="NCBI Taxonomy" id="2038154"/>
    <lineage>
        <taxon>Eukaryota</taxon>
        <taxon>Metazoa</taxon>
        <taxon>Ecdysozoa</taxon>
        <taxon>Arthropoda</taxon>
        <taxon>Hexapoda</taxon>
        <taxon>Insecta</taxon>
        <taxon>Pterygota</taxon>
        <taxon>Neoptera</taxon>
        <taxon>Endopterygota</taxon>
        <taxon>Coleoptera</taxon>
        <taxon>Polyphaga</taxon>
        <taxon>Elateriformia</taxon>
        <taxon>Elateroidea</taxon>
        <taxon>Elateridae</taxon>
        <taxon>Agrypninae</taxon>
        <taxon>Pyrophorini</taxon>
        <taxon>Ignelater</taxon>
    </lineage>
</organism>
<feature type="region of interest" description="Disordered" evidence="1">
    <location>
        <begin position="1"/>
        <end position="74"/>
    </location>
</feature>
<gene>
    <name evidence="2" type="ORF">ILUMI_02393</name>
</gene>
<comment type="caution">
    <text evidence="2">The sequence shown here is derived from an EMBL/GenBank/DDBJ whole genome shotgun (WGS) entry which is preliminary data.</text>
</comment>
<dbReference type="Proteomes" id="UP000801492">
    <property type="component" value="Unassembled WGS sequence"/>
</dbReference>
<feature type="non-terminal residue" evidence="2">
    <location>
        <position position="123"/>
    </location>
</feature>
<keyword evidence="3" id="KW-1185">Reference proteome</keyword>
<accession>A0A8K0DIC4</accession>
<dbReference type="EMBL" id="VTPC01000932">
    <property type="protein sequence ID" value="KAF2903787.1"/>
    <property type="molecule type" value="Genomic_DNA"/>
</dbReference>